<reference evidence="3 5" key="2">
    <citation type="submission" date="2018-12" db="EMBL/GenBank/DDBJ databases">
        <title>Genome of Verticillium dahliae isolate Getta Getta.</title>
        <authorList>
            <person name="Gardiner D.M."/>
        </authorList>
    </citation>
    <scope>NUCLEOTIDE SEQUENCE [LARGE SCALE GENOMIC DNA]</scope>
    <source>
        <strain evidence="3 5">Getta Getta</strain>
    </source>
</reference>
<name>A0A2J8CR25_VERDA</name>
<dbReference type="EMBL" id="RSDZ01000019">
    <property type="protein sequence ID" value="RXG48942.1"/>
    <property type="molecule type" value="Genomic_DNA"/>
</dbReference>
<feature type="domain" description="Thioesterase" evidence="1">
    <location>
        <begin position="21"/>
        <end position="139"/>
    </location>
</feature>
<proteinExistence type="predicted"/>
<evidence type="ECO:0000313" key="2">
    <source>
        <dbReference type="EMBL" id="PNH26595.1"/>
    </source>
</evidence>
<dbReference type="Pfam" id="PF00975">
    <property type="entry name" value="Thioesterase"/>
    <property type="match status" value="1"/>
</dbReference>
<gene>
    <name evidence="2" type="ORF">BJF96_g10089</name>
    <name evidence="3" type="ORF">VDGE_04626</name>
</gene>
<comment type="caution">
    <text evidence="3">The sequence shown here is derived from an EMBL/GenBank/DDBJ whole genome shotgun (WGS) entry which is preliminary data.</text>
</comment>
<dbReference type="InterPro" id="IPR029058">
    <property type="entry name" value="AB_hydrolase_fold"/>
</dbReference>
<evidence type="ECO:0000313" key="5">
    <source>
        <dbReference type="Proteomes" id="UP000288725"/>
    </source>
</evidence>
<protein>
    <recommendedName>
        <fullName evidence="1">Thioesterase domain-containing protein</fullName>
    </recommendedName>
</protein>
<dbReference type="AlphaFoldDB" id="A0A2J8CR25"/>
<dbReference type="InterPro" id="IPR001031">
    <property type="entry name" value="Thioesterase"/>
</dbReference>
<dbReference type="Gene3D" id="3.40.50.1820">
    <property type="entry name" value="alpha/beta hydrolase"/>
    <property type="match status" value="1"/>
</dbReference>
<evidence type="ECO:0000313" key="3">
    <source>
        <dbReference type="EMBL" id="RXG48942.1"/>
    </source>
</evidence>
<evidence type="ECO:0000313" key="4">
    <source>
        <dbReference type="Proteomes" id="UP000236305"/>
    </source>
</evidence>
<dbReference type="EMBL" id="MPSH01000060">
    <property type="protein sequence ID" value="PNH26595.1"/>
    <property type="molecule type" value="Genomic_DNA"/>
</dbReference>
<dbReference type="Proteomes" id="UP000236305">
    <property type="component" value="Unassembled WGS sequence"/>
</dbReference>
<dbReference type="Proteomes" id="UP000288725">
    <property type="component" value="Chromosome 3"/>
</dbReference>
<accession>A0A2J8CR25</accession>
<organism evidence="3 5">
    <name type="scientific">Verticillium dahliae</name>
    <name type="common">Verticillium wilt</name>
    <dbReference type="NCBI Taxonomy" id="27337"/>
    <lineage>
        <taxon>Eukaryota</taxon>
        <taxon>Fungi</taxon>
        <taxon>Dikarya</taxon>
        <taxon>Ascomycota</taxon>
        <taxon>Pezizomycotina</taxon>
        <taxon>Sordariomycetes</taxon>
        <taxon>Hypocreomycetidae</taxon>
        <taxon>Glomerellales</taxon>
        <taxon>Plectosphaerellaceae</taxon>
        <taxon>Verticillium</taxon>
    </lineage>
</organism>
<evidence type="ECO:0000259" key="1">
    <source>
        <dbReference type="Pfam" id="PF00975"/>
    </source>
</evidence>
<dbReference type="SUPFAM" id="SSF53474">
    <property type="entry name" value="alpha/beta-Hydrolases"/>
    <property type="match status" value="1"/>
</dbReference>
<sequence length="292" mass="32379">MLHPLCEVVQYPQHAAPGTTPLILIHDGGGTSFAYHCLDPLRRPVYAIANPHFHSGAPWPGGIREMAELYVAMVRRTVDSDDFPDNGAARARVLLGGWSFGGMLALEMARLLEGDDDIEVAGLLMVDSTFPLWKDYETANRKFGDMLVDDEDPPRKNVLLARQAMTAAVEMIQSWELPQWPWQDDRPAEVGVNGYSATVPRVPGGPPPTVLLKATDGVPTKVAGEVSRVDLFRDQRDLGWGKYHPGFIGEVLDVDGHHYGLFDWARLSATTNKIKEACELLEKKPTWNEKRA</sequence>
<dbReference type="OrthoDB" id="10253869at2759"/>
<reference evidence="2 4" key="1">
    <citation type="submission" date="2017-12" db="EMBL/GenBank/DDBJ databases">
        <title>Comparative genomics yields insights into virulence evolution of Verticillium dahliae.</title>
        <authorList>
            <person name="Fan R."/>
            <person name="Armitage A.D."/>
            <person name="Cascant-Lopez E."/>
            <person name="Sobczyk M."/>
            <person name="Cockerton H.M."/>
            <person name="Harrison R.J."/>
        </authorList>
    </citation>
    <scope>NUCLEOTIDE SEQUENCE [LARGE SCALE GENOMIC DNA]</scope>
    <source>
        <strain evidence="2 4">12008</strain>
    </source>
</reference>